<dbReference type="Proteomes" id="UP001231189">
    <property type="component" value="Unassembled WGS sequence"/>
</dbReference>
<accession>A0AAD8TDB4</accession>
<dbReference type="InterPro" id="IPR017441">
    <property type="entry name" value="Protein_kinase_ATP_BS"/>
</dbReference>
<feature type="binding site" evidence="9">
    <location>
        <position position="70"/>
    </location>
    <ligand>
        <name>ATP</name>
        <dbReference type="ChEBI" id="CHEBI:30616"/>
    </ligand>
</feature>
<comment type="caution">
    <text evidence="12">The sequence shown here is derived from an EMBL/GenBank/DDBJ whole genome shotgun (WGS) entry which is preliminary data.</text>
</comment>
<evidence type="ECO:0000256" key="3">
    <source>
        <dbReference type="ARBA" id="ARBA00022553"/>
    </source>
</evidence>
<dbReference type="AlphaFoldDB" id="A0AAD8TDB4"/>
<evidence type="ECO:0000313" key="13">
    <source>
        <dbReference type="Proteomes" id="UP001231189"/>
    </source>
</evidence>
<dbReference type="PROSITE" id="PS00108">
    <property type="entry name" value="PROTEIN_KINASE_ST"/>
    <property type="match status" value="1"/>
</dbReference>
<keyword evidence="10" id="KW-0723">Serine/threonine-protein kinase</keyword>
<evidence type="ECO:0000256" key="7">
    <source>
        <dbReference type="ARBA" id="ARBA00022840"/>
    </source>
</evidence>
<dbReference type="GO" id="GO:0005524">
    <property type="term" value="F:ATP binding"/>
    <property type="evidence" value="ECO:0007669"/>
    <property type="project" value="UniProtKB-UniRule"/>
</dbReference>
<evidence type="ECO:0000256" key="6">
    <source>
        <dbReference type="ARBA" id="ARBA00022777"/>
    </source>
</evidence>
<evidence type="ECO:0000256" key="5">
    <source>
        <dbReference type="ARBA" id="ARBA00022741"/>
    </source>
</evidence>
<keyword evidence="13" id="KW-1185">Reference proteome</keyword>
<keyword evidence="5 9" id="KW-0547">Nucleotide-binding</keyword>
<keyword evidence="7 9" id="KW-0067">ATP-binding</keyword>
<evidence type="ECO:0000256" key="2">
    <source>
        <dbReference type="ARBA" id="ARBA00012409"/>
    </source>
</evidence>
<sequence>MAVKRVAAAACAVDSFADLQSTSSPAPRSCKRSRICCSDEYEETGVLGEGGFGLVVMARHRATGEIVAVKALHPASTKKPAADVGDMMREVAFLAACRGHRSLVNLRELSCDPATNELSLVMEYVGPSLHHVLHEQRGGSPFPEAEVRCAMRELLHGAEHMHSRRIVHRDIKLRNIVIGEGGVKICDLGLAMSTSETPPYGRCGTLRYMAPEVILGKPDYDTKVDMWSLGCVMAELLAGKPLFDGDDDGDQLCQIFDVLGLPGCSTWPAYKSLPLAGKLVKLPRDIRSCNRLRKLFPEGCLSRQGFQVLRKLLSCNIDNRLSASAALRHPWFTDDAPS</sequence>
<dbReference type="SUPFAM" id="SSF56112">
    <property type="entry name" value="Protein kinase-like (PK-like)"/>
    <property type="match status" value="1"/>
</dbReference>
<dbReference type="Pfam" id="PF00069">
    <property type="entry name" value="Pkinase"/>
    <property type="match status" value="1"/>
</dbReference>
<feature type="domain" description="Protein kinase" evidence="11">
    <location>
        <begin position="41"/>
        <end position="332"/>
    </location>
</feature>
<dbReference type="InterPro" id="IPR011009">
    <property type="entry name" value="Kinase-like_dom_sf"/>
</dbReference>
<reference evidence="12" key="1">
    <citation type="submission" date="2023-07" db="EMBL/GenBank/DDBJ databases">
        <title>A chromosome-level genome assembly of Lolium multiflorum.</title>
        <authorList>
            <person name="Chen Y."/>
            <person name="Copetti D."/>
            <person name="Kolliker R."/>
            <person name="Studer B."/>
        </authorList>
    </citation>
    <scope>NUCLEOTIDE SEQUENCE</scope>
    <source>
        <strain evidence="12">02402/16</strain>
        <tissue evidence="12">Leaf</tissue>
    </source>
</reference>
<evidence type="ECO:0000259" key="11">
    <source>
        <dbReference type="PROSITE" id="PS50011"/>
    </source>
</evidence>
<dbReference type="InterPro" id="IPR050108">
    <property type="entry name" value="CDK"/>
</dbReference>
<evidence type="ECO:0000256" key="9">
    <source>
        <dbReference type="PROSITE-ProRule" id="PRU10141"/>
    </source>
</evidence>
<dbReference type="EC" id="2.7.11.23" evidence="2"/>
<dbReference type="Gene3D" id="3.30.200.20">
    <property type="entry name" value="Phosphorylase Kinase, domain 1"/>
    <property type="match status" value="1"/>
</dbReference>
<evidence type="ECO:0000256" key="4">
    <source>
        <dbReference type="ARBA" id="ARBA00022679"/>
    </source>
</evidence>
<dbReference type="GO" id="GO:0005634">
    <property type="term" value="C:nucleus"/>
    <property type="evidence" value="ECO:0007669"/>
    <property type="project" value="TreeGrafter"/>
</dbReference>
<dbReference type="GO" id="GO:0008353">
    <property type="term" value="F:RNA polymerase II CTD heptapeptide repeat kinase activity"/>
    <property type="evidence" value="ECO:0007669"/>
    <property type="project" value="UniProtKB-EC"/>
</dbReference>
<dbReference type="PROSITE" id="PS50011">
    <property type="entry name" value="PROTEIN_KINASE_DOM"/>
    <property type="match status" value="1"/>
</dbReference>
<evidence type="ECO:0000256" key="1">
    <source>
        <dbReference type="ARBA" id="ARBA00006485"/>
    </source>
</evidence>
<evidence type="ECO:0000256" key="8">
    <source>
        <dbReference type="ARBA" id="ARBA00049280"/>
    </source>
</evidence>
<dbReference type="PROSITE" id="PS00107">
    <property type="entry name" value="PROTEIN_KINASE_ATP"/>
    <property type="match status" value="1"/>
</dbReference>
<dbReference type="GO" id="GO:0007346">
    <property type="term" value="P:regulation of mitotic cell cycle"/>
    <property type="evidence" value="ECO:0007669"/>
    <property type="project" value="TreeGrafter"/>
</dbReference>
<evidence type="ECO:0000313" key="12">
    <source>
        <dbReference type="EMBL" id="KAK1679739.1"/>
    </source>
</evidence>
<name>A0AAD8TDB4_LOLMU</name>
<dbReference type="Gene3D" id="1.10.510.10">
    <property type="entry name" value="Transferase(Phosphotransferase) domain 1"/>
    <property type="match status" value="1"/>
</dbReference>
<keyword evidence="6" id="KW-0418">Kinase</keyword>
<organism evidence="12 13">
    <name type="scientific">Lolium multiflorum</name>
    <name type="common">Italian ryegrass</name>
    <name type="synonym">Lolium perenne subsp. multiflorum</name>
    <dbReference type="NCBI Taxonomy" id="4521"/>
    <lineage>
        <taxon>Eukaryota</taxon>
        <taxon>Viridiplantae</taxon>
        <taxon>Streptophyta</taxon>
        <taxon>Embryophyta</taxon>
        <taxon>Tracheophyta</taxon>
        <taxon>Spermatophyta</taxon>
        <taxon>Magnoliopsida</taxon>
        <taxon>Liliopsida</taxon>
        <taxon>Poales</taxon>
        <taxon>Poaceae</taxon>
        <taxon>BOP clade</taxon>
        <taxon>Pooideae</taxon>
        <taxon>Poodae</taxon>
        <taxon>Poeae</taxon>
        <taxon>Poeae Chloroplast Group 2 (Poeae type)</taxon>
        <taxon>Loliodinae</taxon>
        <taxon>Loliinae</taxon>
        <taxon>Lolium</taxon>
    </lineage>
</organism>
<gene>
    <name evidence="12" type="ORF">QYE76_040587</name>
</gene>
<protein>
    <recommendedName>
        <fullName evidence="2">[RNA-polymerase]-subunit kinase</fullName>
        <ecNumber evidence="2">2.7.11.23</ecNumber>
    </recommendedName>
</protein>
<dbReference type="FunFam" id="1.10.510.10:FF:000790">
    <property type="entry name" value="Cyclin-dependent kinase G-1"/>
    <property type="match status" value="1"/>
</dbReference>
<proteinExistence type="inferred from homology"/>
<dbReference type="InterPro" id="IPR008271">
    <property type="entry name" value="Ser/Thr_kinase_AS"/>
</dbReference>
<dbReference type="PANTHER" id="PTHR24056:SF404">
    <property type="entry name" value="PROTEIN KINASE DOMAIN-CONTAINING PROTEIN"/>
    <property type="match status" value="1"/>
</dbReference>
<comment type="similarity">
    <text evidence="1">Belongs to the protein kinase superfamily. CMGC Ser/Thr protein kinase family. CDC2/CDKX subfamily.</text>
</comment>
<comment type="catalytic activity">
    <reaction evidence="8">
        <text>[DNA-directed RNA polymerase] + ATP = phospho-[DNA-directed RNA polymerase] + ADP + H(+)</text>
        <dbReference type="Rhea" id="RHEA:10216"/>
        <dbReference type="Rhea" id="RHEA-COMP:11321"/>
        <dbReference type="Rhea" id="RHEA-COMP:11322"/>
        <dbReference type="ChEBI" id="CHEBI:15378"/>
        <dbReference type="ChEBI" id="CHEBI:30616"/>
        <dbReference type="ChEBI" id="CHEBI:43176"/>
        <dbReference type="ChEBI" id="CHEBI:68546"/>
        <dbReference type="ChEBI" id="CHEBI:456216"/>
        <dbReference type="EC" id="2.7.11.23"/>
    </reaction>
</comment>
<evidence type="ECO:0000256" key="10">
    <source>
        <dbReference type="RuleBase" id="RU000304"/>
    </source>
</evidence>
<dbReference type="SMART" id="SM00220">
    <property type="entry name" value="S_TKc"/>
    <property type="match status" value="1"/>
</dbReference>
<dbReference type="InterPro" id="IPR000719">
    <property type="entry name" value="Prot_kinase_dom"/>
</dbReference>
<keyword evidence="3" id="KW-0597">Phosphoprotein</keyword>
<dbReference type="EMBL" id="JAUUTY010000002">
    <property type="protein sequence ID" value="KAK1679739.1"/>
    <property type="molecule type" value="Genomic_DNA"/>
</dbReference>
<dbReference type="PANTHER" id="PTHR24056">
    <property type="entry name" value="CELL DIVISION PROTEIN KINASE"/>
    <property type="match status" value="1"/>
</dbReference>
<keyword evidence="4" id="KW-0808">Transferase</keyword>